<reference evidence="3" key="1">
    <citation type="submission" date="2022-11" db="UniProtKB">
        <authorList>
            <consortium name="WormBaseParasite"/>
        </authorList>
    </citation>
    <scope>IDENTIFICATION</scope>
</reference>
<evidence type="ECO:0000313" key="3">
    <source>
        <dbReference type="WBParaSite" id="nRc.2.0.1.t46636-RA"/>
    </source>
</evidence>
<evidence type="ECO:0000313" key="2">
    <source>
        <dbReference type="Proteomes" id="UP000887565"/>
    </source>
</evidence>
<evidence type="ECO:0000259" key="1">
    <source>
        <dbReference type="PROSITE" id="PS50030"/>
    </source>
</evidence>
<dbReference type="Proteomes" id="UP000887565">
    <property type="component" value="Unplaced"/>
</dbReference>
<keyword evidence="2" id="KW-1185">Reference proteome</keyword>
<feature type="domain" description="UBA" evidence="1">
    <location>
        <begin position="2"/>
        <end position="48"/>
    </location>
</feature>
<dbReference type="Gene3D" id="1.10.8.10">
    <property type="entry name" value="DNA helicase RuvA subunit, C-terminal domain"/>
    <property type="match status" value="1"/>
</dbReference>
<dbReference type="PROSITE" id="PS50030">
    <property type="entry name" value="UBA"/>
    <property type="match status" value="2"/>
</dbReference>
<organism evidence="2 3">
    <name type="scientific">Romanomermis culicivorax</name>
    <name type="common">Nematode worm</name>
    <dbReference type="NCBI Taxonomy" id="13658"/>
    <lineage>
        <taxon>Eukaryota</taxon>
        <taxon>Metazoa</taxon>
        <taxon>Ecdysozoa</taxon>
        <taxon>Nematoda</taxon>
        <taxon>Enoplea</taxon>
        <taxon>Dorylaimia</taxon>
        <taxon>Mermithida</taxon>
        <taxon>Mermithoidea</taxon>
        <taxon>Mermithidae</taxon>
        <taxon>Romanomermis</taxon>
    </lineage>
</organism>
<dbReference type="InterPro" id="IPR015940">
    <property type="entry name" value="UBA"/>
</dbReference>
<proteinExistence type="predicted"/>
<dbReference type="SMART" id="SM00165">
    <property type="entry name" value="UBA"/>
    <property type="match status" value="2"/>
</dbReference>
<dbReference type="AlphaFoldDB" id="A0A915LA51"/>
<dbReference type="CDD" id="cd14291">
    <property type="entry name" value="UBA1_NUB1_like"/>
    <property type="match status" value="1"/>
</dbReference>
<sequence>MGSKENFTDVVENLLSIGSGYWTRSAVEKALKESQYNAQVAFDRLSNGSEIADGCPSPLRPKNTGDPVMNEIEKIPRAAPLSTPRVRKIVPSQGQCAAAAASRPQCSRTENCNVSKARRLIPRPLGELDALQYLLDQPVILPDHLKNIRENPSYINLKKAFFKDPSKLGIAVAEIYQKDPIFYSILKENVQEIVGCLHEPIIIDSVDNIDDIFSPSNMAVEQTTTASIKKPVSEQQDTASETVFGGSWTREDDKQLEQIIAMGFDSAKSRLAYIECNRNVPKAIEKLCLE</sequence>
<feature type="domain" description="UBA" evidence="1">
    <location>
        <begin position="250"/>
        <end position="290"/>
    </location>
</feature>
<dbReference type="InterPro" id="IPR009060">
    <property type="entry name" value="UBA-like_sf"/>
</dbReference>
<dbReference type="SUPFAM" id="SSF46934">
    <property type="entry name" value="UBA-like"/>
    <property type="match status" value="1"/>
</dbReference>
<name>A0A915LA51_ROMCU</name>
<protein>
    <submittedName>
        <fullName evidence="3">UBA domain-containing protein</fullName>
    </submittedName>
</protein>
<dbReference type="WBParaSite" id="nRc.2.0.1.t46636-RA">
    <property type="protein sequence ID" value="nRc.2.0.1.t46636-RA"/>
    <property type="gene ID" value="nRc.2.0.1.g46636"/>
</dbReference>
<accession>A0A915LA51</accession>